<keyword evidence="1" id="KW-0732">Signal</keyword>
<accession>A0A6A6WAX7</accession>
<sequence length="54" mass="5961">MYTRLSLSLSLSLSFSLSLSLLCSALLCSALLCETVRDTIHSYMCTRAVWSITV</sequence>
<evidence type="ECO:0000256" key="1">
    <source>
        <dbReference type="SAM" id="SignalP"/>
    </source>
</evidence>
<evidence type="ECO:0000313" key="2">
    <source>
        <dbReference type="EMBL" id="KAF2758986.1"/>
    </source>
</evidence>
<proteinExistence type="predicted"/>
<evidence type="ECO:0000313" key="3">
    <source>
        <dbReference type="Proteomes" id="UP000799437"/>
    </source>
</evidence>
<reference evidence="2" key="1">
    <citation type="journal article" date="2020" name="Stud. Mycol.">
        <title>101 Dothideomycetes genomes: a test case for predicting lifestyles and emergence of pathogens.</title>
        <authorList>
            <person name="Haridas S."/>
            <person name="Albert R."/>
            <person name="Binder M."/>
            <person name="Bloem J."/>
            <person name="Labutti K."/>
            <person name="Salamov A."/>
            <person name="Andreopoulos B."/>
            <person name="Baker S."/>
            <person name="Barry K."/>
            <person name="Bills G."/>
            <person name="Bluhm B."/>
            <person name="Cannon C."/>
            <person name="Castanera R."/>
            <person name="Culley D."/>
            <person name="Daum C."/>
            <person name="Ezra D."/>
            <person name="Gonzalez J."/>
            <person name="Henrissat B."/>
            <person name="Kuo A."/>
            <person name="Liang C."/>
            <person name="Lipzen A."/>
            <person name="Lutzoni F."/>
            <person name="Magnuson J."/>
            <person name="Mondo S."/>
            <person name="Nolan M."/>
            <person name="Ohm R."/>
            <person name="Pangilinan J."/>
            <person name="Park H.-J."/>
            <person name="Ramirez L."/>
            <person name="Alfaro M."/>
            <person name="Sun H."/>
            <person name="Tritt A."/>
            <person name="Yoshinaga Y."/>
            <person name="Zwiers L.-H."/>
            <person name="Turgeon B."/>
            <person name="Goodwin S."/>
            <person name="Spatafora J."/>
            <person name="Crous P."/>
            <person name="Grigoriev I."/>
        </authorList>
    </citation>
    <scope>NUCLEOTIDE SEQUENCE</scope>
    <source>
        <strain evidence="2">CBS 121739</strain>
    </source>
</reference>
<protein>
    <submittedName>
        <fullName evidence="2">Uncharacterized protein</fullName>
    </submittedName>
</protein>
<feature type="chain" id="PRO_5025425278" evidence="1">
    <location>
        <begin position="26"/>
        <end position="54"/>
    </location>
</feature>
<keyword evidence="3" id="KW-1185">Reference proteome</keyword>
<feature type="signal peptide" evidence="1">
    <location>
        <begin position="1"/>
        <end position="25"/>
    </location>
</feature>
<dbReference type="GeneID" id="54484813"/>
<dbReference type="Proteomes" id="UP000799437">
    <property type="component" value="Unassembled WGS sequence"/>
</dbReference>
<dbReference type="AlphaFoldDB" id="A0A6A6WAX7"/>
<organism evidence="2 3">
    <name type="scientific">Pseudovirgaria hyperparasitica</name>
    <dbReference type="NCBI Taxonomy" id="470096"/>
    <lineage>
        <taxon>Eukaryota</taxon>
        <taxon>Fungi</taxon>
        <taxon>Dikarya</taxon>
        <taxon>Ascomycota</taxon>
        <taxon>Pezizomycotina</taxon>
        <taxon>Dothideomycetes</taxon>
        <taxon>Dothideomycetes incertae sedis</taxon>
        <taxon>Acrospermales</taxon>
        <taxon>Acrospermaceae</taxon>
        <taxon>Pseudovirgaria</taxon>
    </lineage>
</organism>
<dbReference type="RefSeq" id="XP_033601437.1">
    <property type="nucleotide sequence ID" value="XM_033743759.1"/>
</dbReference>
<name>A0A6A6WAX7_9PEZI</name>
<gene>
    <name evidence="2" type="ORF">EJ05DRAFT_475223</name>
</gene>
<dbReference type="EMBL" id="ML996570">
    <property type="protein sequence ID" value="KAF2758986.1"/>
    <property type="molecule type" value="Genomic_DNA"/>
</dbReference>